<evidence type="ECO:0000256" key="3">
    <source>
        <dbReference type="ARBA" id="ARBA00023163"/>
    </source>
</evidence>
<name>A0A376Y815_ECOLX</name>
<proteinExistence type="predicted"/>
<evidence type="ECO:0000256" key="1">
    <source>
        <dbReference type="ARBA" id="ARBA00023015"/>
    </source>
</evidence>
<dbReference type="InterPro" id="IPR036388">
    <property type="entry name" value="WH-like_DNA-bd_sf"/>
</dbReference>
<organism evidence="5 6">
    <name type="scientific">Escherichia coli</name>
    <dbReference type="NCBI Taxonomy" id="562"/>
    <lineage>
        <taxon>Bacteria</taxon>
        <taxon>Pseudomonadati</taxon>
        <taxon>Pseudomonadota</taxon>
        <taxon>Gammaproteobacteria</taxon>
        <taxon>Enterobacterales</taxon>
        <taxon>Enterobacteriaceae</taxon>
        <taxon>Escherichia</taxon>
    </lineage>
</organism>
<dbReference type="InterPro" id="IPR018356">
    <property type="entry name" value="Tscrpt_reg_HTH_DeoR_CS"/>
</dbReference>
<dbReference type="Gene3D" id="3.40.50.1360">
    <property type="match status" value="1"/>
</dbReference>
<keyword evidence="2" id="KW-0238">DNA-binding</keyword>
<dbReference type="GO" id="GO:0003700">
    <property type="term" value="F:DNA-binding transcription factor activity"/>
    <property type="evidence" value="ECO:0007669"/>
    <property type="project" value="InterPro"/>
</dbReference>
<dbReference type="InterPro" id="IPR036390">
    <property type="entry name" value="WH_DNA-bd_sf"/>
</dbReference>
<dbReference type="PROSITE" id="PS00894">
    <property type="entry name" value="HTH_DEOR_1"/>
    <property type="match status" value="1"/>
</dbReference>
<keyword evidence="1" id="KW-0805">Transcription regulation</keyword>
<evidence type="ECO:0000313" key="5">
    <source>
        <dbReference type="EMBL" id="STJ80272.1"/>
    </source>
</evidence>
<protein>
    <submittedName>
        <fullName evidence="5">DeoR-family transcriptional regulator</fullName>
    </submittedName>
</protein>
<feature type="domain" description="HTH deoR-type" evidence="4">
    <location>
        <begin position="3"/>
        <end position="58"/>
    </location>
</feature>
<dbReference type="SMART" id="SM01134">
    <property type="entry name" value="DeoRC"/>
    <property type="match status" value="1"/>
</dbReference>
<dbReference type="PANTHER" id="PTHR30363:SF44">
    <property type="entry name" value="AGA OPERON TRANSCRIPTIONAL REPRESSOR-RELATED"/>
    <property type="match status" value="1"/>
</dbReference>
<dbReference type="InterPro" id="IPR014036">
    <property type="entry name" value="DeoR-like_C"/>
</dbReference>
<sequence>MAAKDRIQAIKQMVANDKKVTVSNLSGIFQVTEETIRRDLEKLEDEGFLTRTYGGAVLNTAMLTENIHFYKRASSFYEEKQLIARKALPFIDNKTTMAADSSSTVMELLKLLQDRSDLTLLTNSAEAIHVLAQSEIKVVSTGGELNKNTLSLQGRITKEIISRYHVDIMVMSCKGLDINSGALDSNEAEAEIKKTMIRQATEVALLVDHSKFDRKAFVQLADFSHINYIITDKSPGAEWIAFCKDNNTSWCGNLSTRCQYYLFLRLEIK</sequence>
<dbReference type="PROSITE" id="PS51000">
    <property type="entry name" value="HTH_DEOR_2"/>
    <property type="match status" value="1"/>
</dbReference>
<dbReference type="EMBL" id="UGDC01000003">
    <property type="protein sequence ID" value="STJ80272.1"/>
    <property type="molecule type" value="Genomic_DNA"/>
</dbReference>
<accession>A0A376Y815</accession>
<dbReference type="Pfam" id="PF08220">
    <property type="entry name" value="HTH_DeoR"/>
    <property type="match status" value="1"/>
</dbReference>
<dbReference type="SMART" id="SM00420">
    <property type="entry name" value="HTH_DEOR"/>
    <property type="match status" value="1"/>
</dbReference>
<evidence type="ECO:0000259" key="4">
    <source>
        <dbReference type="PROSITE" id="PS51000"/>
    </source>
</evidence>
<dbReference type="GO" id="GO:0003677">
    <property type="term" value="F:DNA binding"/>
    <property type="evidence" value="ECO:0007669"/>
    <property type="project" value="UniProtKB-KW"/>
</dbReference>
<evidence type="ECO:0000313" key="6">
    <source>
        <dbReference type="Proteomes" id="UP000254785"/>
    </source>
</evidence>
<dbReference type="InterPro" id="IPR001034">
    <property type="entry name" value="DeoR_HTH"/>
</dbReference>
<dbReference type="InterPro" id="IPR037171">
    <property type="entry name" value="NagB/RpiA_transferase-like"/>
</dbReference>
<dbReference type="PANTHER" id="PTHR30363">
    <property type="entry name" value="HTH-TYPE TRANSCRIPTIONAL REGULATOR SRLR-RELATED"/>
    <property type="match status" value="1"/>
</dbReference>
<dbReference type="PRINTS" id="PR00037">
    <property type="entry name" value="HTHLACR"/>
</dbReference>
<evidence type="ECO:0000256" key="2">
    <source>
        <dbReference type="ARBA" id="ARBA00023125"/>
    </source>
</evidence>
<dbReference type="SUPFAM" id="SSF46785">
    <property type="entry name" value="Winged helix' DNA-binding domain"/>
    <property type="match status" value="1"/>
</dbReference>
<keyword evidence="3" id="KW-0804">Transcription</keyword>
<gene>
    <name evidence="5" type="primary">glcR_2</name>
    <name evidence="5" type="ORF">NCTC9117_02887</name>
</gene>
<dbReference type="SUPFAM" id="SSF100950">
    <property type="entry name" value="NagB/RpiA/CoA transferase-like"/>
    <property type="match status" value="1"/>
</dbReference>
<dbReference type="Proteomes" id="UP000254785">
    <property type="component" value="Unassembled WGS sequence"/>
</dbReference>
<dbReference type="Pfam" id="PF00455">
    <property type="entry name" value="DeoRC"/>
    <property type="match status" value="1"/>
</dbReference>
<dbReference type="InterPro" id="IPR050313">
    <property type="entry name" value="Carb_Metab_HTH_regulators"/>
</dbReference>
<reference evidence="5 6" key="1">
    <citation type="submission" date="2018-06" db="EMBL/GenBank/DDBJ databases">
        <authorList>
            <consortium name="Pathogen Informatics"/>
            <person name="Doyle S."/>
        </authorList>
    </citation>
    <scope>NUCLEOTIDE SEQUENCE [LARGE SCALE GENOMIC DNA]</scope>
    <source>
        <strain evidence="5 6">NCTC9117</strain>
    </source>
</reference>
<dbReference type="Gene3D" id="1.10.10.10">
    <property type="entry name" value="Winged helix-like DNA-binding domain superfamily/Winged helix DNA-binding domain"/>
    <property type="match status" value="1"/>
</dbReference>
<dbReference type="AlphaFoldDB" id="A0A376Y815"/>